<evidence type="ECO:0000259" key="4">
    <source>
        <dbReference type="Pfam" id="PF07602"/>
    </source>
</evidence>
<keyword evidence="3" id="KW-0833">Ubl conjugation pathway</keyword>
<organism evidence="5">
    <name type="scientific">Planktothricoides sp. SpSt-374</name>
    <dbReference type="NCBI Taxonomy" id="2282167"/>
    <lineage>
        <taxon>Bacteria</taxon>
        <taxon>Bacillati</taxon>
        <taxon>Cyanobacteriota</taxon>
        <taxon>Cyanophyceae</taxon>
        <taxon>Oscillatoriophycideae</taxon>
        <taxon>Oscillatoriales</taxon>
        <taxon>Oscillatoriaceae</taxon>
        <taxon>Planktothricoides</taxon>
    </lineage>
</organism>
<dbReference type="InterPro" id="IPR006626">
    <property type="entry name" value="PbH1"/>
</dbReference>
<gene>
    <name evidence="5" type="ORF">ENR15_01660</name>
</gene>
<dbReference type="NCBIfam" id="TIGR03804">
    <property type="entry name" value="para_beta_helix"/>
    <property type="match status" value="3"/>
</dbReference>
<dbReference type="InterPro" id="IPR025478">
    <property type="entry name" value="COP23"/>
</dbReference>
<dbReference type="PANTHER" id="PTHR22990:SF15">
    <property type="entry name" value="F-BOX ONLY PROTEIN 10"/>
    <property type="match status" value="1"/>
</dbReference>
<dbReference type="InterPro" id="IPR022441">
    <property type="entry name" value="Para_beta_helix_rpt-2"/>
</dbReference>
<feature type="domain" description="DUF1565" evidence="4">
    <location>
        <begin position="74"/>
        <end position="305"/>
    </location>
</feature>
<sequence>MQLKSRQKVLLRSLTVGAVVALVAPVMMPVAVGSMVEKTPQAKKASSAAALTIRGATFDRIAQQTVLQVNPQSGNLRTITAALQQAGPGTVIALAPGNYGAGETFPLQLKEGVTLKGNDGQQGAGVVITGGGQHISRTFARQNVTIVLGANSQISGITVTNPNTRGTGIWVEDVKASISNSTLINNNREGIFVAGTAAATIESNKFMNNAANGVSVAGEAAGEIRNNLFEQTGFGVAVGGKATTAVTNNQIRGNRSGIVITNSARPMVQGNTIENNRDYGVVALDRAMPGMGNNIFRGNGQQDSLLVNGGGGMQTAAVEPPPPPVEGNSQGAKFSCIQMSNGYATVAEKGSTAIPQPMIMWTRTNLGPELTPERRCQIVTDRLNRLLANNGGNMDNLLFTIGTVSNQMVVCLVRDRATGCQSDNLLFTLSQQNASNATEVLKSLIAFTVTGEGAPVFESEDSEDSGQPYAALSEIDDKLQTETGLWFAAP</sequence>
<dbReference type="Pfam" id="PF07602">
    <property type="entry name" value="DUF1565"/>
    <property type="match status" value="1"/>
</dbReference>
<protein>
    <submittedName>
        <fullName evidence="5">DUF1565 domain-containing protein</fullName>
    </submittedName>
</protein>
<dbReference type="SUPFAM" id="SSF51126">
    <property type="entry name" value="Pectin lyase-like"/>
    <property type="match status" value="1"/>
</dbReference>
<dbReference type="InterPro" id="IPR012334">
    <property type="entry name" value="Pectin_lyas_fold"/>
</dbReference>
<dbReference type="InterPro" id="IPR011459">
    <property type="entry name" value="DUF1565"/>
</dbReference>
<accession>A0A7C3VPF2</accession>
<dbReference type="SMART" id="SM00710">
    <property type="entry name" value="PbH1"/>
    <property type="match status" value="7"/>
</dbReference>
<dbReference type="EMBL" id="DSPX01000014">
    <property type="protein sequence ID" value="HGF99395.1"/>
    <property type="molecule type" value="Genomic_DNA"/>
</dbReference>
<dbReference type="InterPro" id="IPR011050">
    <property type="entry name" value="Pectin_lyase_fold/virulence"/>
</dbReference>
<dbReference type="Pfam" id="PF14218">
    <property type="entry name" value="COP23"/>
    <property type="match status" value="1"/>
</dbReference>
<evidence type="ECO:0000256" key="1">
    <source>
        <dbReference type="ARBA" id="ARBA00004906"/>
    </source>
</evidence>
<comment type="caution">
    <text evidence="5">The sequence shown here is derived from an EMBL/GenBank/DDBJ whole genome shotgun (WGS) entry which is preliminary data.</text>
</comment>
<name>A0A7C3VPF2_9CYAN</name>
<dbReference type="AlphaFoldDB" id="A0A7C3VPF2"/>
<proteinExistence type="predicted"/>
<evidence type="ECO:0000256" key="3">
    <source>
        <dbReference type="ARBA" id="ARBA00022786"/>
    </source>
</evidence>
<dbReference type="PANTHER" id="PTHR22990">
    <property type="entry name" value="F-BOX ONLY PROTEIN"/>
    <property type="match status" value="1"/>
</dbReference>
<dbReference type="InterPro" id="IPR051550">
    <property type="entry name" value="SCF-Subunits/Alg-Epimerases"/>
</dbReference>
<keyword evidence="2" id="KW-0677">Repeat</keyword>
<dbReference type="Gene3D" id="2.160.20.10">
    <property type="entry name" value="Single-stranded right-handed beta-helix, Pectin lyase-like"/>
    <property type="match status" value="1"/>
</dbReference>
<evidence type="ECO:0000313" key="5">
    <source>
        <dbReference type="EMBL" id="HGF99395.1"/>
    </source>
</evidence>
<reference evidence="5" key="1">
    <citation type="journal article" date="2020" name="mSystems">
        <title>Genome- and Community-Level Interaction Insights into Carbon Utilization and Element Cycling Functions of Hydrothermarchaeota in Hydrothermal Sediment.</title>
        <authorList>
            <person name="Zhou Z."/>
            <person name="Liu Y."/>
            <person name="Xu W."/>
            <person name="Pan J."/>
            <person name="Luo Z.H."/>
            <person name="Li M."/>
        </authorList>
    </citation>
    <scope>NUCLEOTIDE SEQUENCE [LARGE SCALE GENOMIC DNA]</scope>
    <source>
        <strain evidence="5">SpSt-374</strain>
    </source>
</reference>
<evidence type="ECO:0000256" key="2">
    <source>
        <dbReference type="ARBA" id="ARBA00022737"/>
    </source>
</evidence>
<comment type="pathway">
    <text evidence="1">Protein modification; protein ubiquitination.</text>
</comment>